<dbReference type="AlphaFoldDB" id="A0A1I3U165"/>
<dbReference type="SMART" id="SM00421">
    <property type="entry name" value="HTH_LUXR"/>
    <property type="match status" value="1"/>
</dbReference>
<evidence type="ECO:0000259" key="7">
    <source>
        <dbReference type="PROSITE" id="PS50110"/>
    </source>
</evidence>
<dbReference type="GO" id="GO:0000160">
    <property type="term" value="P:phosphorelay signal transduction system"/>
    <property type="evidence" value="ECO:0007669"/>
    <property type="project" value="InterPro"/>
</dbReference>
<feature type="modified residue" description="4-aspartylphosphate" evidence="5">
    <location>
        <position position="54"/>
    </location>
</feature>
<dbReference type="SMART" id="SM00448">
    <property type="entry name" value="REC"/>
    <property type="match status" value="1"/>
</dbReference>
<dbReference type="PROSITE" id="PS50110">
    <property type="entry name" value="RESPONSE_REGULATORY"/>
    <property type="match status" value="1"/>
</dbReference>
<dbReference type="PROSITE" id="PS50043">
    <property type="entry name" value="HTH_LUXR_2"/>
    <property type="match status" value="1"/>
</dbReference>
<dbReference type="InterPro" id="IPR001789">
    <property type="entry name" value="Sig_transdc_resp-reg_receiver"/>
</dbReference>
<keyword evidence="2" id="KW-0805">Transcription regulation</keyword>
<dbReference type="SUPFAM" id="SSF46894">
    <property type="entry name" value="C-terminal effector domain of the bipartite response regulators"/>
    <property type="match status" value="1"/>
</dbReference>
<dbReference type="CDD" id="cd17535">
    <property type="entry name" value="REC_NarL-like"/>
    <property type="match status" value="1"/>
</dbReference>
<dbReference type="Gene3D" id="3.40.50.2300">
    <property type="match status" value="1"/>
</dbReference>
<dbReference type="Pfam" id="PF00196">
    <property type="entry name" value="GerE"/>
    <property type="match status" value="1"/>
</dbReference>
<evidence type="ECO:0000256" key="3">
    <source>
        <dbReference type="ARBA" id="ARBA00023125"/>
    </source>
</evidence>
<dbReference type="OrthoDB" id="9779069at2"/>
<evidence type="ECO:0000256" key="2">
    <source>
        <dbReference type="ARBA" id="ARBA00023015"/>
    </source>
</evidence>
<dbReference type="PROSITE" id="PS00622">
    <property type="entry name" value="HTH_LUXR_1"/>
    <property type="match status" value="1"/>
</dbReference>
<organism evidence="8 9">
    <name type="scientific">Thermoflavimicrobium dichotomicum</name>
    <dbReference type="NCBI Taxonomy" id="46223"/>
    <lineage>
        <taxon>Bacteria</taxon>
        <taxon>Bacillati</taxon>
        <taxon>Bacillota</taxon>
        <taxon>Bacilli</taxon>
        <taxon>Bacillales</taxon>
        <taxon>Thermoactinomycetaceae</taxon>
        <taxon>Thermoflavimicrobium</taxon>
    </lineage>
</organism>
<keyword evidence="9" id="KW-1185">Reference proteome</keyword>
<dbReference type="RefSeq" id="WP_093231346.1">
    <property type="nucleotide sequence ID" value="NZ_FORR01000021.1"/>
</dbReference>
<evidence type="ECO:0000256" key="5">
    <source>
        <dbReference type="PROSITE-ProRule" id="PRU00169"/>
    </source>
</evidence>
<sequence>MIRVMIVDDHEMVRIGLATYLKTQPDFEVVAEAANGKEAVRLSRETKPDVVLMDLVMNEMDGIEATREICRRPDAPKVIVLTSFIDDEKVYPALEAGAFSYLLKTSKAQEIADAIRQAMKGQPVLEAEVTGKVLSRMRRTDEAKPHEALTAREMQILKLVAEGKTNQEIADALFISIRTVKTHITHILDKLQVDDRTQAAVYAHRNKLVD</sequence>
<dbReference type="InterPro" id="IPR016032">
    <property type="entry name" value="Sig_transdc_resp-reg_C-effctor"/>
</dbReference>
<gene>
    <name evidence="8" type="ORF">SAMN05421852_1218</name>
</gene>
<dbReference type="GO" id="GO:0003677">
    <property type="term" value="F:DNA binding"/>
    <property type="evidence" value="ECO:0007669"/>
    <property type="project" value="UniProtKB-KW"/>
</dbReference>
<dbReference type="GO" id="GO:0006355">
    <property type="term" value="P:regulation of DNA-templated transcription"/>
    <property type="evidence" value="ECO:0007669"/>
    <property type="project" value="InterPro"/>
</dbReference>
<name>A0A1I3U165_9BACL</name>
<feature type="domain" description="HTH luxR-type" evidence="6">
    <location>
        <begin position="142"/>
        <end position="207"/>
    </location>
</feature>
<evidence type="ECO:0000313" key="8">
    <source>
        <dbReference type="EMBL" id="SFJ76700.1"/>
    </source>
</evidence>
<evidence type="ECO:0000256" key="1">
    <source>
        <dbReference type="ARBA" id="ARBA00022553"/>
    </source>
</evidence>
<dbReference type="Pfam" id="PF00072">
    <property type="entry name" value="Response_reg"/>
    <property type="match status" value="1"/>
</dbReference>
<keyword evidence="1 5" id="KW-0597">Phosphoprotein</keyword>
<dbReference type="SUPFAM" id="SSF52172">
    <property type="entry name" value="CheY-like"/>
    <property type="match status" value="1"/>
</dbReference>
<protein>
    <submittedName>
        <fullName evidence="8">Two-component system, NarL family, response regulator LiaR</fullName>
    </submittedName>
</protein>
<dbReference type="InterPro" id="IPR058245">
    <property type="entry name" value="NreC/VraR/RcsB-like_REC"/>
</dbReference>
<evidence type="ECO:0000313" key="9">
    <source>
        <dbReference type="Proteomes" id="UP000199545"/>
    </source>
</evidence>
<dbReference type="InterPro" id="IPR011006">
    <property type="entry name" value="CheY-like_superfamily"/>
</dbReference>
<evidence type="ECO:0000256" key="4">
    <source>
        <dbReference type="ARBA" id="ARBA00023163"/>
    </source>
</evidence>
<dbReference type="PRINTS" id="PR00038">
    <property type="entry name" value="HTHLUXR"/>
</dbReference>
<evidence type="ECO:0000259" key="6">
    <source>
        <dbReference type="PROSITE" id="PS50043"/>
    </source>
</evidence>
<keyword evidence="4" id="KW-0804">Transcription</keyword>
<dbReference type="CDD" id="cd06170">
    <property type="entry name" value="LuxR_C_like"/>
    <property type="match status" value="1"/>
</dbReference>
<dbReference type="InterPro" id="IPR039420">
    <property type="entry name" value="WalR-like"/>
</dbReference>
<keyword evidence="3" id="KW-0238">DNA-binding</keyword>
<dbReference type="STRING" id="46223.SAMN05421852_1218"/>
<dbReference type="InterPro" id="IPR000792">
    <property type="entry name" value="Tscrpt_reg_LuxR_C"/>
</dbReference>
<accession>A0A1I3U165</accession>
<proteinExistence type="predicted"/>
<dbReference type="EMBL" id="FORR01000021">
    <property type="protein sequence ID" value="SFJ76700.1"/>
    <property type="molecule type" value="Genomic_DNA"/>
</dbReference>
<feature type="domain" description="Response regulatory" evidence="7">
    <location>
        <begin position="3"/>
        <end position="119"/>
    </location>
</feature>
<dbReference type="Proteomes" id="UP000199545">
    <property type="component" value="Unassembled WGS sequence"/>
</dbReference>
<dbReference type="PANTHER" id="PTHR43214:SF37">
    <property type="entry name" value="TRANSCRIPTIONAL REGULATORY PROTEIN YDFI"/>
    <property type="match status" value="1"/>
</dbReference>
<dbReference type="PANTHER" id="PTHR43214">
    <property type="entry name" value="TWO-COMPONENT RESPONSE REGULATOR"/>
    <property type="match status" value="1"/>
</dbReference>
<reference evidence="8 9" key="1">
    <citation type="submission" date="2016-10" db="EMBL/GenBank/DDBJ databases">
        <authorList>
            <person name="de Groot N.N."/>
        </authorList>
    </citation>
    <scope>NUCLEOTIDE SEQUENCE [LARGE SCALE GENOMIC DNA]</scope>
    <source>
        <strain evidence="8 9">DSM 44778</strain>
    </source>
</reference>